<organism evidence="1 2">
    <name type="scientific">Rasamsonia emersonii (strain ATCC 16479 / CBS 393.64 / IMI 116815)</name>
    <dbReference type="NCBI Taxonomy" id="1408163"/>
    <lineage>
        <taxon>Eukaryota</taxon>
        <taxon>Fungi</taxon>
        <taxon>Dikarya</taxon>
        <taxon>Ascomycota</taxon>
        <taxon>Pezizomycotina</taxon>
        <taxon>Eurotiomycetes</taxon>
        <taxon>Eurotiomycetidae</taxon>
        <taxon>Eurotiales</taxon>
        <taxon>Trichocomaceae</taxon>
        <taxon>Rasamsonia</taxon>
    </lineage>
</organism>
<accession>A0A0F4YE97</accession>
<protein>
    <submittedName>
        <fullName evidence="1">Uncharacterized protein</fullName>
    </submittedName>
</protein>
<gene>
    <name evidence="1" type="ORF">T310_10174</name>
</gene>
<feature type="non-terminal residue" evidence="1">
    <location>
        <position position="1"/>
    </location>
</feature>
<keyword evidence="2" id="KW-1185">Reference proteome</keyword>
<comment type="caution">
    <text evidence="1">The sequence shown here is derived from an EMBL/GenBank/DDBJ whole genome shotgun (WGS) entry which is preliminary data.</text>
</comment>
<dbReference type="AlphaFoldDB" id="A0A0F4YE97"/>
<evidence type="ECO:0000313" key="1">
    <source>
        <dbReference type="EMBL" id="KKA16241.1"/>
    </source>
</evidence>
<dbReference type="GeneID" id="25313241"/>
<dbReference type="Proteomes" id="UP000053958">
    <property type="component" value="Unassembled WGS sequence"/>
</dbReference>
<dbReference type="RefSeq" id="XP_013322853.1">
    <property type="nucleotide sequence ID" value="XM_013467399.1"/>
</dbReference>
<sequence length="101" mass="11819">GRLPISLSYSPSTCFTIKYSKRICSNWPSSIITRKSAFKASYPAKDTNTTGDLQHIAINLLMAQARHQLICINWSSKRNKFNISEVIKQYLHLWWYRQLIR</sequence>
<dbReference type="EMBL" id="LASV01000804">
    <property type="protein sequence ID" value="KKA16241.1"/>
    <property type="molecule type" value="Genomic_DNA"/>
</dbReference>
<proteinExistence type="predicted"/>
<evidence type="ECO:0000313" key="2">
    <source>
        <dbReference type="Proteomes" id="UP000053958"/>
    </source>
</evidence>
<name>A0A0F4YE97_RASE3</name>
<reference evidence="1 2" key="1">
    <citation type="submission" date="2015-04" db="EMBL/GenBank/DDBJ databases">
        <authorList>
            <person name="Heijne W.H."/>
            <person name="Fedorova N.D."/>
            <person name="Nierman W.C."/>
            <person name="Vollebregt A.W."/>
            <person name="Zhao Z."/>
            <person name="Wu L."/>
            <person name="Kumar M."/>
            <person name="Stam H."/>
            <person name="van den Berg M.A."/>
            <person name="Pel H.J."/>
        </authorList>
    </citation>
    <scope>NUCLEOTIDE SEQUENCE [LARGE SCALE GENOMIC DNA]</scope>
    <source>
        <strain evidence="1 2">CBS 393.64</strain>
    </source>
</reference>